<feature type="compositionally biased region" description="Polar residues" evidence="1">
    <location>
        <begin position="72"/>
        <end position="84"/>
    </location>
</feature>
<sequence length="134" mass="14809">MSKKLKTAASDVGEDATEFGTHLSDGATALSPKARIAWRLNTSVGGAPYARMDGATLTQLTTKLTHGGWRSIRQSFGETTSIERTPTPHPGGRRLTYNELHYCPQTCSDYTVTERKDAHQMPWIQQRSKTPLMS</sequence>
<keyword evidence="3" id="KW-1185">Reference proteome</keyword>
<dbReference type="EMBL" id="NBNE01002666">
    <property type="protein sequence ID" value="OWZ09788.1"/>
    <property type="molecule type" value="Genomic_DNA"/>
</dbReference>
<proteinExistence type="predicted"/>
<reference evidence="3" key="1">
    <citation type="submission" date="2017-03" db="EMBL/GenBank/DDBJ databases">
        <title>Phytopthora megakarya and P. palmivora, two closely related causual agents of cacao black pod achieved similar genome size and gene model numbers by different mechanisms.</title>
        <authorList>
            <person name="Ali S."/>
            <person name="Shao J."/>
            <person name="Larry D.J."/>
            <person name="Kronmiller B."/>
            <person name="Shen D."/>
            <person name="Strem M.D."/>
            <person name="Melnick R.L."/>
            <person name="Guiltinan M.J."/>
            <person name="Tyler B.M."/>
            <person name="Meinhardt L.W."/>
            <person name="Bailey B.A."/>
        </authorList>
    </citation>
    <scope>NUCLEOTIDE SEQUENCE [LARGE SCALE GENOMIC DNA]</scope>
    <source>
        <strain evidence="3">zdho120</strain>
    </source>
</reference>
<dbReference type="Proteomes" id="UP000198211">
    <property type="component" value="Unassembled WGS sequence"/>
</dbReference>
<feature type="region of interest" description="Disordered" evidence="1">
    <location>
        <begin position="72"/>
        <end position="94"/>
    </location>
</feature>
<organism evidence="2 3">
    <name type="scientific">Phytophthora megakarya</name>
    <dbReference type="NCBI Taxonomy" id="4795"/>
    <lineage>
        <taxon>Eukaryota</taxon>
        <taxon>Sar</taxon>
        <taxon>Stramenopiles</taxon>
        <taxon>Oomycota</taxon>
        <taxon>Peronosporomycetes</taxon>
        <taxon>Peronosporales</taxon>
        <taxon>Peronosporaceae</taxon>
        <taxon>Phytophthora</taxon>
    </lineage>
</organism>
<name>A0A225VY12_9STRA</name>
<gene>
    <name evidence="2" type="ORF">PHMEG_00017458</name>
</gene>
<evidence type="ECO:0000256" key="1">
    <source>
        <dbReference type="SAM" id="MobiDB-lite"/>
    </source>
</evidence>
<comment type="caution">
    <text evidence="2">The sequence shown here is derived from an EMBL/GenBank/DDBJ whole genome shotgun (WGS) entry which is preliminary data.</text>
</comment>
<evidence type="ECO:0000313" key="3">
    <source>
        <dbReference type="Proteomes" id="UP000198211"/>
    </source>
</evidence>
<evidence type="ECO:0000313" key="2">
    <source>
        <dbReference type="EMBL" id="OWZ09788.1"/>
    </source>
</evidence>
<accession>A0A225VY12</accession>
<dbReference type="AlphaFoldDB" id="A0A225VY12"/>
<protein>
    <submittedName>
        <fullName evidence="2">Uncharacterized protein</fullName>
    </submittedName>
</protein>